<dbReference type="PANTHER" id="PTHR33361">
    <property type="entry name" value="GLR0591 PROTEIN"/>
    <property type="match status" value="1"/>
</dbReference>
<dbReference type="EMBL" id="FQWQ01000001">
    <property type="protein sequence ID" value="SHG69447.1"/>
    <property type="molecule type" value="Genomic_DNA"/>
</dbReference>
<dbReference type="OrthoDB" id="9760040at2"/>
<keyword evidence="2" id="KW-1185">Reference proteome</keyword>
<dbReference type="InterPro" id="IPR010281">
    <property type="entry name" value="DUF885"/>
</dbReference>
<sequence length="583" mass="65781">MKCIRLFIPVLGLLLLFSGCKPKKETASGPSPDSTFAKMADEFLDGYFTFRPGVATYVGLHQYDRAKRDYSKAGLAAELDRLKAFEQKLAPLGDSLSPKARFDHKLLLAAIHQEIFAMEDLGIYTKNPMTYAGSISLNIFAQRDFAPLKERVKSVIAIEDQTPAIFAAARENLADSLAKPYVETAILIARGGADFLEKELVEALAQGVDDTLRTVFNAANKKAIGELRGFATWLEKEKLSKVHNRYAIGKANYKKMLLYNEMLDVNPEDILTQGLAELKKEQELFAQVAKKINPNKKAIDVFEDLKKDHPKAENLIPDARKNLETIRQFLLDKKIITVPSEVRVEVKETPQFARSTSTASMDTPGPFEKATQAFYYITPTEKTWSAKQKEEWLSQFSYYVTDIISVHEAYPGHYVQFLHLNASPTSKIQKTFGSYAFVEGWAHYTEKMMIEEGFGAKDPVTQAKYHLAQLDESLLRLCRLCVSLKTHTEGMSLADATKFIQDNAYYSYKPAYQEALRGTFDPGYLSYTLGKLQILKLREEYKAQEGANFSLQKFHDQLLDNGMPPIEMLREVLLKEPKAGASF</sequence>
<proteinExistence type="predicted"/>
<reference evidence="1 2" key="1">
    <citation type="submission" date="2016-11" db="EMBL/GenBank/DDBJ databases">
        <authorList>
            <person name="Jaros S."/>
            <person name="Januszkiewicz K."/>
            <person name="Wedrychowicz H."/>
        </authorList>
    </citation>
    <scope>NUCLEOTIDE SEQUENCE [LARGE SCALE GENOMIC DNA]</scope>
    <source>
        <strain evidence="1 2">DSM 24574</strain>
    </source>
</reference>
<dbReference type="Pfam" id="PF05960">
    <property type="entry name" value="DUF885"/>
    <property type="match status" value="1"/>
</dbReference>
<dbReference type="STRING" id="947013.SAMN04488109_1437"/>
<evidence type="ECO:0000313" key="2">
    <source>
        <dbReference type="Proteomes" id="UP000184212"/>
    </source>
</evidence>
<dbReference type="PROSITE" id="PS51257">
    <property type="entry name" value="PROKAR_LIPOPROTEIN"/>
    <property type="match status" value="1"/>
</dbReference>
<gene>
    <name evidence="1" type="ORF">SAMN04488109_1437</name>
</gene>
<name>A0A1M5LWM9_9BACT</name>
<organism evidence="1 2">
    <name type="scientific">Chryseolinea serpens</name>
    <dbReference type="NCBI Taxonomy" id="947013"/>
    <lineage>
        <taxon>Bacteria</taxon>
        <taxon>Pseudomonadati</taxon>
        <taxon>Bacteroidota</taxon>
        <taxon>Cytophagia</taxon>
        <taxon>Cytophagales</taxon>
        <taxon>Fulvivirgaceae</taxon>
        <taxon>Chryseolinea</taxon>
    </lineage>
</organism>
<evidence type="ECO:0000313" key="1">
    <source>
        <dbReference type="EMBL" id="SHG69447.1"/>
    </source>
</evidence>
<dbReference type="Proteomes" id="UP000184212">
    <property type="component" value="Unassembled WGS sequence"/>
</dbReference>
<dbReference type="PANTHER" id="PTHR33361:SF15">
    <property type="entry name" value="DUF885 FAMILY LIPOPROTEIN"/>
    <property type="match status" value="1"/>
</dbReference>
<accession>A0A1M5LWM9</accession>
<protein>
    <submittedName>
        <fullName evidence="1">Uncharacterized conserved protein, DUF885 familyt</fullName>
    </submittedName>
</protein>
<dbReference type="RefSeq" id="WP_073132287.1">
    <property type="nucleotide sequence ID" value="NZ_FQWQ01000001.1"/>
</dbReference>
<dbReference type="AlphaFoldDB" id="A0A1M5LWM9"/>